<dbReference type="Pfam" id="PF00109">
    <property type="entry name" value="ketoacyl-synt"/>
    <property type="match status" value="1"/>
</dbReference>
<dbReference type="Proteomes" id="UP000301309">
    <property type="component" value="Unassembled WGS sequence"/>
</dbReference>
<dbReference type="EMBL" id="BJHW01000001">
    <property type="protein sequence ID" value="GDY51963.1"/>
    <property type="molecule type" value="Genomic_DNA"/>
</dbReference>
<comment type="caution">
    <text evidence="4">The sequence shown here is derived from an EMBL/GenBank/DDBJ whole genome shotgun (WGS) entry which is preliminary data.</text>
</comment>
<dbReference type="InterPro" id="IPR014030">
    <property type="entry name" value="Ketoacyl_synth_N"/>
</dbReference>
<dbReference type="AlphaFoldDB" id="A0A4D4L1U7"/>
<dbReference type="GO" id="GO:0006633">
    <property type="term" value="P:fatty acid biosynthetic process"/>
    <property type="evidence" value="ECO:0007669"/>
    <property type="project" value="TreeGrafter"/>
</dbReference>
<sequence length="252" mass="26809">MAAAEIFESAHPHLIDPDTTMAVIGISCRLPGAEDPDRLWRLLSAGESSVTEVPAGRWSGPVSEETPRWGAFLESPEEFDAAFFGISPREAPFVDPQQRLALELGWEALENARIVPAQVRGTRLGTFVGVTGDDYAHLLSPHAHTLATQHALPGVQRGILANRLAAFLGVNGPSITVDSAQSSSLVALHLACESLRSEESDTAVVCGVNLHLLPQSILLASRWGGLSPQGRCFTFDERADGYVPGEGAAPLS</sequence>
<dbReference type="InterPro" id="IPR020841">
    <property type="entry name" value="PKS_Beta-ketoAc_synthase_dom"/>
</dbReference>
<protein>
    <recommendedName>
        <fullName evidence="3">Ketosynthase family 3 (KS3) domain-containing protein</fullName>
    </recommendedName>
</protein>
<organism evidence="4 5">
    <name type="scientific">Streptomyces violaceusniger</name>
    <dbReference type="NCBI Taxonomy" id="68280"/>
    <lineage>
        <taxon>Bacteria</taxon>
        <taxon>Bacillati</taxon>
        <taxon>Actinomycetota</taxon>
        <taxon>Actinomycetes</taxon>
        <taxon>Kitasatosporales</taxon>
        <taxon>Streptomycetaceae</taxon>
        <taxon>Streptomyces</taxon>
        <taxon>Streptomyces violaceusniger group</taxon>
    </lineage>
</organism>
<dbReference type="PANTHER" id="PTHR43775">
    <property type="entry name" value="FATTY ACID SYNTHASE"/>
    <property type="match status" value="1"/>
</dbReference>
<proteinExistence type="predicted"/>
<dbReference type="Gene3D" id="3.40.47.10">
    <property type="match status" value="1"/>
</dbReference>
<feature type="domain" description="Ketosynthase family 3 (KS3)" evidence="3">
    <location>
        <begin position="18"/>
        <end position="252"/>
    </location>
</feature>
<evidence type="ECO:0000256" key="1">
    <source>
        <dbReference type="ARBA" id="ARBA00022450"/>
    </source>
</evidence>
<gene>
    <name evidence="4" type="ORF">SVIO_025860</name>
</gene>
<dbReference type="SUPFAM" id="SSF53901">
    <property type="entry name" value="Thiolase-like"/>
    <property type="match status" value="1"/>
</dbReference>
<dbReference type="PANTHER" id="PTHR43775:SF37">
    <property type="entry name" value="SI:DKEY-61P9.11"/>
    <property type="match status" value="1"/>
</dbReference>
<dbReference type="InterPro" id="IPR016039">
    <property type="entry name" value="Thiolase-like"/>
</dbReference>
<reference evidence="4 5" key="1">
    <citation type="journal article" date="2020" name="Int. J. Syst. Evol. Microbiol.">
        <title>Reclassification of Streptomyces castelarensis and Streptomyces sporoclivatus as later heterotypic synonyms of Streptomyces antimycoticus.</title>
        <authorList>
            <person name="Komaki H."/>
            <person name="Tamura T."/>
        </authorList>
    </citation>
    <scope>NUCLEOTIDE SEQUENCE [LARGE SCALE GENOMIC DNA]</scope>
    <source>
        <strain evidence="4 5">NBRC 13459</strain>
    </source>
</reference>
<dbReference type="GO" id="GO:0004312">
    <property type="term" value="F:fatty acid synthase activity"/>
    <property type="evidence" value="ECO:0007669"/>
    <property type="project" value="TreeGrafter"/>
</dbReference>
<evidence type="ECO:0000313" key="5">
    <source>
        <dbReference type="Proteomes" id="UP000301309"/>
    </source>
</evidence>
<dbReference type="PROSITE" id="PS52004">
    <property type="entry name" value="KS3_2"/>
    <property type="match status" value="1"/>
</dbReference>
<name>A0A4D4L1U7_STRVO</name>
<dbReference type="InterPro" id="IPR050091">
    <property type="entry name" value="PKS_NRPS_Biosynth_Enz"/>
</dbReference>
<accession>A0A4D4L1U7</accession>
<dbReference type="SMART" id="SM00825">
    <property type="entry name" value="PKS_KS"/>
    <property type="match status" value="1"/>
</dbReference>
<keyword evidence="5" id="KW-1185">Reference proteome</keyword>
<evidence type="ECO:0000259" key="3">
    <source>
        <dbReference type="PROSITE" id="PS52004"/>
    </source>
</evidence>
<evidence type="ECO:0000313" key="4">
    <source>
        <dbReference type="EMBL" id="GDY51963.1"/>
    </source>
</evidence>
<keyword evidence="2" id="KW-0597">Phosphoprotein</keyword>
<evidence type="ECO:0000256" key="2">
    <source>
        <dbReference type="ARBA" id="ARBA00022553"/>
    </source>
</evidence>
<dbReference type="CDD" id="cd00833">
    <property type="entry name" value="PKS"/>
    <property type="match status" value="1"/>
</dbReference>
<keyword evidence="1" id="KW-0596">Phosphopantetheine</keyword>